<proteinExistence type="predicted"/>
<reference evidence="1 2" key="1">
    <citation type="submission" date="2017-05" db="EMBL/GenBank/DDBJ databases">
        <authorList>
            <person name="Varghese N."/>
            <person name="Submissions S."/>
        </authorList>
    </citation>
    <scope>NUCLEOTIDE SEQUENCE [LARGE SCALE GENOMIC DNA]</scope>
    <source>
        <strain evidence="1 2">DSM 19036</strain>
    </source>
</reference>
<sequence length="64" mass="7750">MKSIAQLDNTAKVKLLHELFPREVKPIIENLKEVCSDFEMHQQQYRDNWDFGFFSFDEWLSLSR</sequence>
<dbReference type="OrthoDB" id="969612at2"/>
<gene>
    <name evidence="1" type="ORF">SAMN06265348_10642</name>
</gene>
<keyword evidence="2" id="KW-1185">Reference proteome</keyword>
<dbReference type="AlphaFoldDB" id="A0A521DNK3"/>
<name>A0A521DNK3_9SPHI</name>
<dbReference type="EMBL" id="FXTN01000006">
    <property type="protein sequence ID" value="SMO73307.1"/>
    <property type="molecule type" value="Genomic_DNA"/>
</dbReference>
<evidence type="ECO:0000313" key="2">
    <source>
        <dbReference type="Proteomes" id="UP000320300"/>
    </source>
</evidence>
<evidence type="ECO:0000313" key="1">
    <source>
        <dbReference type="EMBL" id="SMO73307.1"/>
    </source>
</evidence>
<protein>
    <submittedName>
        <fullName evidence="1">Uncharacterized protein</fullName>
    </submittedName>
</protein>
<dbReference type="RefSeq" id="WP_142528563.1">
    <property type="nucleotide sequence ID" value="NZ_CBCSJO010000006.1"/>
</dbReference>
<accession>A0A521DNK3</accession>
<dbReference type="Proteomes" id="UP000320300">
    <property type="component" value="Unassembled WGS sequence"/>
</dbReference>
<organism evidence="1 2">
    <name type="scientific">Pedobacter westerhofensis</name>
    <dbReference type="NCBI Taxonomy" id="425512"/>
    <lineage>
        <taxon>Bacteria</taxon>
        <taxon>Pseudomonadati</taxon>
        <taxon>Bacteroidota</taxon>
        <taxon>Sphingobacteriia</taxon>
        <taxon>Sphingobacteriales</taxon>
        <taxon>Sphingobacteriaceae</taxon>
        <taxon>Pedobacter</taxon>
    </lineage>
</organism>